<feature type="region of interest" description="Disordered" evidence="1">
    <location>
        <begin position="484"/>
        <end position="576"/>
    </location>
</feature>
<evidence type="ECO:0000256" key="1">
    <source>
        <dbReference type="SAM" id="MobiDB-lite"/>
    </source>
</evidence>
<protein>
    <submittedName>
        <fullName evidence="2">Uncharacterized protein</fullName>
    </submittedName>
</protein>
<feature type="region of interest" description="Disordered" evidence="1">
    <location>
        <begin position="1"/>
        <end position="27"/>
    </location>
</feature>
<comment type="caution">
    <text evidence="2">The sequence shown here is derived from an EMBL/GenBank/DDBJ whole genome shotgun (WGS) entry which is preliminary data.</text>
</comment>
<feature type="compositionally biased region" description="Acidic residues" evidence="1">
    <location>
        <begin position="554"/>
        <end position="576"/>
    </location>
</feature>
<dbReference type="EMBL" id="MLAK01000675">
    <property type="protein sequence ID" value="OHT08185.1"/>
    <property type="molecule type" value="Genomic_DNA"/>
</dbReference>
<feature type="compositionally biased region" description="Basic residues" evidence="1">
    <location>
        <begin position="40"/>
        <end position="68"/>
    </location>
</feature>
<dbReference type="GeneID" id="94837832"/>
<gene>
    <name evidence="2" type="ORF">TRFO_23405</name>
</gene>
<keyword evidence="3" id="KW-1185">Reference proteome</keyword>
<dbReference type="AlphaFoldDB" id="A0A1J4K9P0"/>
<name>A0A1J4K9P0_9EUKA</name>
<dbReference type="VEuPathDB" id="TrichDB:TRFO_23405"/>
<feature type="compositionally biased region" description="Basic and acidic residues" evidence="1">
    <location>
        <begin position="537"/>
        <end position="549"/>
    </location>
</feature>
<proteinExistence type="predicted"/>
<dbReference type="Proteomes" id="UP000179807">
    <property type="component" value="Unassembled WGS sequence"/>
</dbReference>
<accession>A0A1J4K9P0</accession>
<evidence type="ECO:0000313" key="2">
    <source>
        <dbReference type="EMBL" id="OHT08185.1"/>
    </source>
</evidence>
<feature type="compositionally biased region" description="Polar residues" evidence="1">
    <location>
        <begin position="505"/>
        <end position="518"/>
    </location>
</feature>
<feature type="compositionally biased region" description="Acidic residues" evidence="1">
    <location>
        <begin position="1"/>
        <end position="25"/>
    </location>
</feature>
<feature type="region of interest" description="Disordered" evidence="1">
    <location>
        <begin position="104"/>
        <end position="134"/>
    </location>
</feature>
<organism evidence="2 3">
    <name type="scientific">Tritrichomonas foetus</name>
    <dbReference type="NCBI Taxonomy" id="1144522"/>
    <lineage>
        <taxon>Eukaryota</taxon>
        <taxon>Metamonada</taxon>
        <taxon>Parabasalia</taxon>
        <taxon>Tritrichomonadida</taxon>
        <taxon>Tritrichomonadidae</taxon>
        <taxon>Tritrichomonas</taxon>
    </lineage>
</organism>
<feature type="region of interest" description="Disordered" evidence="1">
    <location>
        <begin position="40"/>
        <end position="86"/>
    </location>
</feature>
<feature type="compositionally biased region" description="Basic and acidic residues" evidence="1">
    <location>
        <begin position="519"/>
        <end position="528"/>
    </location>
</feature>
<reference evidence="2" key="1">
    <citation type="submission" date="2016-10" db="EMBL/GenBank/DDBJ databases">
        <authorList>
            <person name="Benchimol M."/>
            <person name="Almeida L.G."/>
            <person name="Vasconcelos A.T."/>
            <person name="Perreira-Neves A."/>
            <person name="Rosa I.A."/>
            <person name="Tasca T."/>
            <person name="Bogo M.R."/>
            <person name="de Souza W."/>
        </authorList>
    </citation>
    <scope>NUCLEOTIDE SEQUENCE [LARGE SCALE GENOMIC DNA]</scope>
    <source>
        <strain evidence="2">K</strain>
    </source>
</reference>
<sequence>MMSDSEITEEEEIIYEPEEEEDESDSGAVELFLAELRKYRKSQSKKKPPKIKKSPKIVLSKKKRKKHKLFDPNPPKKEEKVQIDNSPIKIISQKDYNAMIERLTEKKESVKSENSPNSKKKEKKANNGNSNIFNDLYDQSVQAKEKLEQLKKKQDKEEEEEIKKWVKPKTCRASKVHAHNRVIKYVNEAFGEINECSEEELVSIFEKLGLFEANKRFDDKHDERLKSIPELACRLEHCVIRNDGNNKPIYRTSEFHKIYLQVAQGQLLTPFHHLAKEKLLIAMANEKKPAVLDFDPLQQFTTAKECSKDTLARLCVPRKTMEITPQEAEERVELNILSETSKKILMESKNEISSLPIDQREKRLMQRKEDKIDKMKKEFYQQITQREVKINPIPEYDKETTNMLAEYREKKKNYKEPEPSYRPTVTKYDEFLKQQELINSVDFKPTGWEEDIERHRKGYAKFIHMKRIKEEGLEYLLKYRREERQKTLSSPIKENEKNSKNKANTLPSKVNQMINVNEENYKDNRVNKEIQTNKSKPSNEKATKTKNYEIDPAFQDEEASESEVSDLSEEEHFDYH</sequence>
<evidence type="ECO:0000313" key="3">
    <source>
        <dbReference type="Proteomes" id="UP000179807"/>
    </source>
</evidence>
<dbReference type="RefSeq" id="XP_068361321.1">
    <property type="nucleotide sequence ID" value="XM_068503128.1"/>
</dbReference>